<evidence type="ECO:0000256" key="7">
    <source>
        <dbReference type="ARBA" id="ARBA00070925"/>
    </source>
</evidence>
<keyword evidence="5 9" id="KW-0378">Hydrolase</keyword>
<dbReference type="GO" id="GO:0005829">
    <property type="term" value="C:cytosol"/>
    <property type="evidence" value="ECO:0007669"/>
    <property type="project" value="TreeGrafter"/>
</dbReference>
<dbReference type="SUPFAM" id="SSF53098">
    <property type="entry name" value="Ribonuclease H-like"/>
    <property type="match status" value="1"/>
</dbReference>
<feature type="domain" description="Exonuclease" evidence="8">
    <location>
        <begin position="26"/>
        <end position="191"/>
    </location>
</feature>
<comment type="caution">
    <text evidence="9">The sequence shown here is derived from an EMBL/GenBank/DDBJ whole genome shotgun (WGS) entry which is preliminary data.</text>
</comment>
<dbReference type="InterPro" id="IPR036397">
    <property type="entry name" value="RNaseH_sf"/>
</dbReference>
<dbReference type="Gene3D" id="3.30.420.10">
    <property type="entry name" value="Ribonuclease H-like superfamily/Ribonuclease H"/>
    <property type="match status" value="1"/>
</dbReference>
<dbReference type="PANTHER" id="PTHR30231">
    <property type="entry name" value="DNA POLYMERASE III SUBUNIT EPSILON"/>
    <property type="match status" value="1"/>
</dbReference>
<dbReference type="AlphaFoldDB" id="A0A1S8IZ50"/>
<evidence type="ECO:0000313" key="10">
    <source>
        <dbReference type="Proteomes" id="UP000191171"/>
    </source>
</evidence>
<dbReference type="Pfam" id="PF00929">
    <property type="entry name" value="RNase_T"/>
    <property type="match status" value="1"/>
</dbReference>
<dbReference type="GO" id="GO:0003887">
    <property type="term" value="F:DNA-directed DNA polymerase activity"/>
    <property type="evidence" value="ECO:0007669"/>
    <property type="project" value="UniProtKB-KW"/>
</dbReference>
<proteinExistence type="predicted"/>
<keyword evidence="5 9" id="KW-0269">Exonuclease</keyword>
<sequence length="201" mass="23500">MFFVKFICFFQKYVTVISQGGFTEMNFVAMDFETANHQPYSACSLALVMVKNSQIVDEFYTLIQPETPFFWRNVQIHGIHQEDVRNAPKFPEVWQTIQPYFQKNRLVVAHNAAFDTKVLAGCLDYYHLEQPNYLSLCTVKSSRRLFPEFPNHRLNTVCENLNIQLDHHHDALEDSRACAEILLYQEKKFGTDPLKKLVTIK</sequence>
<evidence type="ECO:0000256" key="2">
    <source>
        <dbReference type="ARBA" id="ARBA00022695"/>
    </source>
</evidence>
<dbReference type="Proteomes" id="UP000191171">
    <property type="component" value="Unassembled WGS sequence"/>
</dbReference>
<dbReference type="GO" id="GO:0003677">
    <property type="term" value="F:DNA binding"/>
    <property type="evidence" value="ECO:0007669"/>
    <property type="project" value="InterPro"/>
</dbReference>
<protein>
    <recommendedName>
        <fullName evidence="7">DNA polymerase III polC-type</fullName>
    </recommendedName>
</protein>
<evidence type="ECO:0000256" key="6">
    <source>
        <dbReference type="ARBA" id="ARBA00022932"/>
    </source>
</evidence>
<reference evidence="9 10" key="1">
    <citation type="submission" date="2017-02" db="EMBL/GenBank/DDBJ databases">
        <title>Clonality and virulence of isolates of VRE in Hematopoietic Stem Cell Transplanted (HSCT) patients.</title>
        <authorList>
            <person name="Marchi A.P."/>
            <person name="Martins R.C."/>
            <person name="Marie S.K."/>
            <person name="Levin A.S."/>
            <person name="Costa S.F."/>
        </authorList>
    </citation>
    <scope>NUCLEOTIDE SEQUENCE [LARGE SCALE GENOMIC DNA]</scope>
    <source>
        <strain evidence="9 10">LIM1759</strain>
    </source>
</reference>
<dbReference type="InterPro" id="IPR012337">
    <property type="entry name" value="RNaseH-like_sf"/>
</dbReference>
<dbReference type="SMART" id="SM00479">
    <property type="entry name" value="EXOIII"/>
    <property type="match status" value="1"/>
</dbReference>
<keyword evidence="1" id="KW-0808">Transferase</keyword>
<evidence type="ECO:0000256" key="1">
    <source>
        <dbReference type="ARBA" id="ARBA00022679"/>
    </source>
</evidence>
<evidence type="ECO:0000259" key="8">
    <source>
        <dbReference type="SMART" id="SM00479"/>
    </source>
</evidence>
<keyword evidence="6" id="KW-0239">DNA-directed DNA polymerase</keyword>
<keyword evidence="4" id="KW-0540">Nuclease</keyword>
<organism evidence="9 10">
    <name type="scientific">Enterococcus faecium</name>
    <name type="common">Streptococcus faecium</name>
    <dbReference type="NCBI Taxonomy" id="1352"/>
    <lineage>
        <taxon>Bacteria</taxon>
        <taxon>Bacillati</taxon>
        <taxon>Bacillota</taxon>
        <taxon>Bacilli</taxon>
        <taxon>Lactobacillales</taxon>
        <taxon>Enterococcaceae</taxon>
        <taxon>Enterococcus</taxon>
    </lineage>
</organism>
<keyword evidence="2" id="KW-0548">Nucleotidyltransferase</keyword>
<evidence type="ECO:0000256" key="5">
    <source>
        <dbReference type="ARBA" id="ARBA00022839"/>
    </source>
</evidence>
<evidence type="ECO:0000256" key="3">
    <source>
        <dbReference type="ARBA" id="ARBA00022705"/>
    </source>
</evidence>
<dbReference type="GO" id="GO:0008408">
    <property type="term" value="F:3'-5' exonuclease activity"/>
    <property type="evidence" value="ECO:0007669"/>
    <property type="project" value="TreeGrafter"/>
</dbReference>
<dbReference type="PANTHER" id="PTHR30231:SF42">
    <property type="entry name" value="EXONUCLEASE"/>
    <property type="match status" value="1"/>
</dbReference>
<evidence type="ECO:0000256" key="4">
    <source>
        <dbReference type="ARBA" id="ARBA00022722"/>
    </source>
</evidence>
<gene>
    <name evidence="9" type="ORF">B1P95_03905</name>
</gene>
<accession>A0A1S8IZ50</accession>
<dbReference type="GO" id="GO:0006260">
    <property type="term" value="P:DNA replication"/>
    <property type="evidence" value="ECO:0007669"/>
    <property type="project" value="UniProtKB-KW"/>
</dbReference>
<dbReference type="InterPro" id="IPR013520">
    <property type="entry name" value="Ribonucl_H"/>
</dbReference>
<dbReference type="CDD" id="cd06130">
    <property type="entry name" value="DNA_pol_III_epsilon_like"/>
    <property type="match status" value="1"/>
</dbReference>
<keyword evidence="3" id="KW-0235">DNA replication</keyword>
<dbReference type="EMBL" id="MVGJ01000016">
    <property type="protein sequence ID" value="OOL83400.1"/>
    <property type="molecule type" value="Genomic_DNA"/>
</dbReference>
<dbReference type="NCBIfam" id="TIGR00573">
    <property type="entry name" value="dnaq"/>
    <property type="match status" value="1"/>
</dbReference>
<dbReference type="FunFam" id="3.30.420.10:FF:000045">
    <property type="entry name" value="3'-5' exonuclease DinG"/>
    <property type="match status" value="1"/>
</dbReference>
<evidence type="ECO:0000313" key="9">
    <source>
        <dbReference type="EMBL" id="OOL83400.1"/>
    </source>
</evidence>
<dbReference type="InterPro" id="IPR006054">
    <property type="entry name" value="DnaQ"/>
</dbReference>
<name>A0A1S8IZ50_ENTFC</name>